<dbReference type="Gene3D" id="3.40.50.2300">
    <property type="match status" value="1"/>
</dbReference>
<reference evidence="6 7" key="1">
    <citation type="submission" date="2023-03" db="EMBL/GenBank/DDBJ databases">
        <title>YIM 133296 draft genome.</title>
        <authorList>
            <person name="Xiong L."/>
        </authorList>
    </citation>
    <scope>NUCLEOTIDE SEQUENCE [LARGE SCALE GENOMIC DNA]</scope>
    <source>
        <strain evidence="6 7">YIM 133296</strain>
    </source>
</reference>
<comment type="caution">
    <text evidence="6">The sequence shown here is derived from an EMBL/GenBank/DDBJ whole genome shotgun (WGS) entry which is preliminary data.</text>
</comment>
<dbReference type="SMART" id="SM00421">
    <property type="entry name" value="HTH_LUXR"/>
    <property type="match status" value="1"/>
</dbReference>
<dbReference type="SMART" id="SM00448">
    <property type="entry name" value="REC"/>
    <property type="match status" value="1"/>
</dbReference>
<dbReference type="InterPro" id="IPR016032">
    <property type="entry name" value="Sig_transdc_resp-reg_C-effctor"/>
</dbReference>
<dbReference type="SUPFAM" id="SSF52172">
    <property type="entry name" value="CheY-like"/>
    <property type="match status" value="1"/>
</dbReference>
<dbReference type="SUPFAM" id="SSF46894">
    <property type="entry name" value="C-terminal effector domain of the bipartite response regulators"/>
    <property type="match status" value="1"/>
</dbReference>
<dbReference type="Proteomes" id="UP001528912">
    <property type="component" value="Unassembled WGS sequence"/>
</dbReference>
<evidence type="ECO:0000313" key="7">
    <source>
        <dbReference type="Proteomes" id="UP001528912"/>
    </source>
</evidence>
<dbReference type="InterPro" id="IPR000792">
    <property type="entry name" value="Tscrpt_reg_LuxR_C"/>
</dbReference>
<evidence type="ECO:0000259" key="4">
    <source>
        <dbReference type="PROSITE" id="PS50043"/>
    </source>
</evidence>
<dbReference type="CDD" id="cd17535">
    <property type="entry name" value="REC_NarL-like"/>
    <property type="match status" value="1"/>
</dbReference>
<evidence type="ECO:0000313" key="6">
    <source>
        <dbReference type="EMBL" id="MDF8265608.1"/>
    </source>
</evidence>
<dbReference type="PROSITE" id="PS50043">
    <property type="entry name" value="HTH_LUXR_2"/>
    <property type="match status" value="1"/>
</dbReference>
<dbReference type="CDD" id="cd06170">
    <property type="entry name" value="LuxR_C_like"/>
    <property type="match status" value="1"/>
</dbReference>
<dbReference type="Pfam" id="PF00072">
    <property type="entry name" value="Response_reg"/>
    <property type="match status" value="1"/>
</dbReference>
<sequence length="201" mass="22100">MAEAYRVLLVEDHPMISFGLARLLDDEPDLEVVGEARTPDAARRQVRATEPDLIVLPVRLGDRVAGIELCRHLRSTTAARTLVYTAFTDPEDVQAVVLAGADGMVGKSASPADVLAAMRTILRGGRVWQPGPAPARRATERALLAHEQLTGREREVLRLMLDHRTNQQIADALTIEVTTVKTHVRGLLRKLGMGSRRDLFS</sequence>
<evidence type="ECO:0000256" key="2">
    <source>
        <dbReference type="ARBA" id="ARBA00023125"/>
    </source>
</evidence>
<gene>
    <name evidence="6" type="ORF">P4R38_15270</name>
</gene>
<protein>
    <submittedName>
        <fullName evidence="6">Response regulator transcription factor</fullName>
    </submittedName>
</protein>
<keyword evidence="2" id="KW-0238">DNA-binding</keyword>
<dbReference type="RefSeq" id="WP_277192921.1">
    <property type="nucleotide sequence ID" value="NZ_JAROAV010000037.1"/>
</dbReference>
<dbReference type="InterPro" id="IPR001789">
    <property type="entry name" value="Sig_transdc_resp-reg_receiver"/>
</dbReference>
<accession>A0ABT6C9M4</accession>
<dbReference type="PROSITE" id="PS50110">
    <property type="entry name" value="RESPONSE_REGULATORY"/>
    <property type="match status" value="1"/>
</dbReference>
<organism evidence="6 7">
    <name type="scientific">Luteipulveratus flavus</name>
    <dbReference type="NCBI Taxonomy" id="3031728"/>
    <lineage>
        <taxon>Bacteria</taxon>
        <taxon>Bacillati</taxon>
        <taxon>Actinomycetota</taxon>
        <taxon>Actinomycetes</taxon>
        <taxon>Micrococcales</taxon>
        <taxon>Dermacoccaceae</taxon>
        <taxon>Luteipulveratus</taxon>
    </lineage>
</organism>
<comment type="caution">
    <text evidence="3">Lacks conserved residue(s) required for the propagation of feature annotation.</text>
</comment>
<dbReference type="PRINTS" id="PR00038">
    <property type="entry name" value="HTHLUXR"/>
</dbReference>
<name>A0ABT6C9M4_9MICO</name>
<dbReference type="InterPro" id="IPR039420">
    <property type="entry name" value="WalR-like"/>
</dbReference>
<keyword evidence="7" id="KW-1185">Reference proteome</keyword>
<proteinExistence type="predicted"/>
<feature type="domain" description="HTH luxR-type" evidence="4">
    <location>
        <begin position="142"/>
        <end position="201"/>
    </location>
</feature>
<feature type="domain" description="Response regulatory" evidence="5">
    <location>
        <begin position="6"/>
        <end position="122"/>
    </location>
</feature>
<keyword evidence="1" id="KW-0597">Phosphoprotein</keyword>
<evidence type="ECO:0000256" key="3">
    <source>
        <dbReference type="PROSITE-ProRule" id="PRU00169"/>
    </source>
</evidence>
<dbReference type="PANTHER" id="PTHR43214">
    <property type="entry name" value="TWO-COMPONENT RESPONSE REGULATOR"/>
    <property type="match status" value="1"/>
</dbReference>
<evidence type="ECO:0000259" key="5">
    <source>
        <dbReference type="PROSITE" id="PS50110"/>
    </source>
</evidence>
<dbReference type="InterPro" id="IPR011006">
    <property type="entry name" value="CheY-like_superfamily"/>
</dbReference>
<dbReference type="EMBL" id="JAROAV010000037">
    <property type="protein sequence ID" value="MDF8265608.1"/>
    <property type="molecule type" value="Genomic_DNA"/>
</dbReference>
<dbReference type="Pfam" id="PF00196">
    <property type="entry name" value="GerE"/>
    <property type="match status" value="1"/>
</dbReference>
<evidence type="ECO:0000256" key="1">
    <source>
        <dbReference type="ARBA" id="ARBA00022553"/>
    </source>
</evidence>
<dbReference type="InterPro" id="IPR058245">
    <property type="entry name" value="NreC/VraR/RcsB-like_REC"/>
</dbReference>